<dbReference type="Proteomes" id="UP000371423">
    <property type="component" value="Unassembled WGS sequence"/>
</dbReference>
<accession>A0A5P0ZRV5</accession>
<dbReference type="InterPro" id="IPR050950">
    <property type="entry name" value="HTH-type_LysR_regulators"/>
</dbReference>
<evidence type="ECO:0000313" key="8">
    <source>
        <dbReference type="Proteomes" id="UP000371423"/>
    </source>
</evidence>
<reference evidence="8 9" key="1">
    <citation type="journal article" date="2019" name="Syst. Appl. Microbiol.">
        <title>Polyphasic characterization of two novel Lactobacillus spp. isolated from blown salami packages: Description of Lactobacillus halodurans sp. nov. and Lactobacillus salsicarnum sp. nov.</title>
        <authorList>
            <person name="Schuster J.A."/>
            <person name="Klingl A."/>
            <person name="Vogel R.F."/>
            <person name="Ehrmann M.A."/>
        </authorList>
    </citation>
    <scope>NUCLEOTIDE SEQUENCE [LARGE SCALE GENOMIC DNA]</scope>
    <source>
        <strain evidence="7 8">TMW 1.1920</strain>
        <strain evidence="6 9">TMW 1.2172</strain>
    </source>
</reference>
<dbReference type="EMBL" id="VDFP01000026">
    <property type="protein sequence ID" value="MQS76795.1"/>
    <property type="molecule type" value="Genomic_DNA"/>
</dbReference>
<dbReference type="Gene3D" id="1.10.10.10">
    <property type="entry name" value="Winged helix-like DNA-binding domain superfamily/Winged helix DNA-binding domain"/>
    <property type="match status" value="1"/>
</dbReference>
<keyword evidence="8" id="KW-1185">Reference proteome</keyword>
<dbReference type="InterPro" id="IPR005119">
    <property type="entry name" value="LysR_subst-bd"/>
</dbReference>
<dbReference type="PANTHER" id="PTHR30419:SF8">
    <property type="entry name" value="NITROGEN ASSIMILATION TRANSCRIPTIONAL ACTIVATOR-RELATED"/>
    <property type="match status" value="1"/>
</dbReference>
<evidence type="ECO:0000256" key="3">
    <source>
        <dbReference type="ARBA" id="ARBA00023125"/>
    </source>
</evidence>
<dbReference type="Gene3D" id="3.40.190.290">
    <property type="match status" value="1"/>
</dbReference>
<name>A0A5P0ZRV5_9LACO</name>
<dbReference type="FunFam" id="1.10.10.10:FF:000001">
    <property type="entry name" value="LysR family transcriptional regulator"/>
    <property type="match status" value="1"/>
</dbReference>
<evidence type="ECO:0000313" key="9">
    <source>
        <dbReference type="Proteomes" id="UP000414364"/>
    </source>
</evidence>
<dbReference type="RefSeq" id="WP_153386439.1">
    <property type="nucleotide sequence ID" value="NZ_VDFO01000007.1"/>
</dbReference>
<dbReference type="GO" id="GO:0005829">
    <property type="term" value="C:cytosol"/>
    <property type="evidence" value="ECO:0007669"/>
    <property type="project" value="TreeGrafter"/>
</dbReference>
<organism evidence="6 9">
    <name type="scientific">Companilactobacillus halodurans</name>
    <dbReference type="NCBI Taxonomy" id="2584183"/>
    <lineage>
        <taxon>Bacteria</taxon>
        <taxon>Bacillati</taxon>
        <taxon>Bacillota</taxon>
        <taxon>Bacilli</taxon>
        <taxon>Lactobacillales</taxon>
        <taxon>Lactobacillaceae</taxon>
        <taxon>Companilactobacillus</taxon>
    </lineage>
</organism>
<dbReference type="OrthoDB" id="9803735at2"/>
<proteinExistence type="inferred from homology"/>
<evidence type="ECO:0000256" key="2">
    <source>
        <dbReference type="ARBA" id="ARBA00023015"/>
    </source>
</evidence>
<dbReference type="EMBL" id="VDFO01000007">
    <property type="protein sequence ID" value="MQS96771.1"/>
    <property type="molecule type" value="Genomic_DNA"/>
</dbReference>
<dbReference type="PROSITE" id="PS50931">
    <property type="entry name" value="HTH_LYSR"/>
    <property type="match status" value="1"/>
</dbReference>
<keyword evidence="3" id="KW-0238">DNA-binding</keyword>
<dbReference type="Pfam" id="PF00126">
    <property type="entry name" value="HTH_1"/>
    <property type="match status" value="1"/>
</dbReference>
<keyword evidence="4" id="KW-0804">Transcription</keyword>
<dbReference type="Proteomes" id="UP000414364">
    <property type="component" value="Unassembled WGS sequence"/>
</dbReference>
<evidence type="ECO:0000259" key="5">
    <source>
        <dbReference type="PROSITE" id="PS50931"/>
    </source>
</evidence>
<dbReference type="PRINTS" id="PR00039">
    <property type="entry name" value="HTHLYSR"/>
</dbReference>
<evidence type="ECO:0000256" key="4">
    <source>
        <dbReference type="ARBA" id="ARBA00023163"/>
    </source>
</evidence>
<dbReference type="Pfam" id="PF03466">
    <property type="entry name" value="LysR_substrate"/>
    <property type="match status" value="1"/>
</dbReference>
<comment type="caution">
    <text evidence="6">The sequence shown here is derived from an EMBL/GenBank/DDBJ whole genome shotgun (WGS) entry which is preliminary data.</text>
</comment>
<dbReference type="SUPFAM" id="SSF53850">
    <property type="entry name" value="Periplasmic binding protein-like II"/>
    <property type="match status" value="1"/>
</dbReference>
<dbReference type="InterPro" id="IPR036388">
    <property type="entry name" value="WH-like_DNA-bd_sf"/>
</dbReference>
<sequence>MELRILRYFLAVSQEKNITKAAEKLLVSQPTLSKQLSDFEKELGTKLFVRGHRQITLTSQGAYLRSKAEEIVSLADKTALNIQTNQVISGDLTIGAGESIGMKRIIDLMGNINQDYPDVKIHLISGTADEMETMLNNGSTDFAVFMGERNLNDYNYLQLPETDRWGVIMRKDSSLADKTAISPTDLLEKPLLISSQEISRSRFKNWWGNLGSQMNIIGTFTLVFNAEFLVENGTAYMLSFDNLINRTNQTELTFRPLDPPMIEPITIVWKKNTVLSKVDQLFIKRLQASLHNND</sequence>
<keyword evidence="2" id="KW-0805">Transcription regulation</keyword>
<dbReference type="AlphaFoldDB" id="A0A5P0ZRV5"/>
<feature type="domain" description="HTH lysR-type" evidence="5">
    <location>
        <begin position="1"/>
        <end position="58"/>
    </location>
</feature>
<dbReference type="GO" id="GO:0003677">
    <property type="term" value="F:DNA binding"/>
    <property type="evidence" value="ECO:0007669"/>
    <property type="project" value="UniProtKB-KW"/>
</dbReference>
<gene>
    <name evidence="7" type="ORF">FHL05_02555</name>
    <name evidence="6" type="ORF">FHL06_10475</name>
</gene>
<dbReference type="InterPro" id="IPR000847">
    <property type="entry name" value="LysR_HTH_N"/>
</dbReference>
<dbReference type="InterPro" id="IPR036390">
    <property type="entry name" value="WH_DNA-bd_sf"/>
</dbReference>
<evidence type="ECO:0000313" key="7">
    <source>
        <dbReference type="EMBL" id="MQS96771.1"/>
    </source>
</evidence>
<evidence type="ECO:0000256" key="1">
    <source>
        <dbReference type="ARBA" id="ARBA00009437"/>
    </source>
</evidence>
<dbReference type="CDD" id="cd05466">
    <property type="entry name" value="PBP2_LTTR_substrate"/>
    <property type="match status" value="1"/>
</dbReference>
<dbReference type="PANTHER" id="PTHR30419">
    <property type="entry name" value="HTH-TYPE TRANSCRIPTIONAL REGULATOR YBHD"/>
    <property type="match status" value="1"/>
</dbReference>
<protein>
    <submittedName>
        <fullName evidence="6">LysR family transcriptional regulator</fullName>
    </submittedName>
</protein>
<dbReference type="SUPFAM" id="SSF46785">
    <property type="entry name" value="Winged helix' DNA-binding domain"/>
    <property type="match status" value="1"/>
</dbReference>
<comment type="similarity">
    <text evidence="1">Belongs to the LysR transcriptional regulatory family.</text>
</comment>
<evidence type="ECO:0000313" key="6">
    <source>
        <dbReference type="EMBL" id="MQS76795.1"/>
    </source>
</evidence>
<dbReference type="GO" id="GO:0003700">
    <property type="term" value="F:DNA-binding transcription factor activity"/>
    <property type="evidence" value="ECO:0007669"/>
    <property type="project" value="InterPro"/>
</dbReference>